<keyword evidence="8 10" id="KW-0564">Palmitate</keyword>
<keyword evidence="13" id="KW-1185">Reference proteome</keyword>
<dbReference type="InterPro" id="IPR024370">
    <property type="entry name" value="PBP_domain"/>
</dbReference>
<dbReference type="Proteomes" id="UP000190188">
    <property type="component" value="Unassembled WGS sequence"/>
</dbReference>
<keyword evidence="10" id="KW-1003">Cell membrane</keyword>
<dbReference type="OrthoDB" id="9790048at2"/>
<reference evidence="12 13" key="1">
    <citation type="submission" date="2017-01" db="EMBL/GenBank/DDBJ databases">
        <title>Genome analysis of Paenibacillus selenitrireducens ES3-24.</title>
        <authorList>
            <person name="Xu D."/>
            <person name="Yao R."/>
            <person name="Zheng S."/>
        </authorList>
    </citation>
    <scope>NUCLEOTIDE SEQUENCE [LARGE SCALE GENOMIC DNA]</scope>
    <source>
        <strain evidence="12 13">ES3-24</strain>
    </source>
</reference>
<dbReference type="Pfam" id="PF12849">
    <property type="entry name" value="PBP_like_2"/>
    <property type="match status" value="1"/>
</dbReference>
<feature type="signal peptide" evidence="10">
    <location>
        <begin position="1"/>
        <end position="23"/>
    </location>
</feature>
<gene>
    <name evidence="12" type="ORF">BVG16_00715</name>
</gene>
<dbReference type="CDD" id="cd13654">
    <property type="entry name" value="PBP2_phosphate_like_2"/>
    <property type="match status" value="1"/>
</dbReference>
<evidence type="ECO:0000256" key="10">
    <source>
        <dbReference type="RuleBase" id="RU367119"/>
    </source>
</evidence>
<dbReference type="GO" id="GO:0005886">
    <property type="term" value="C:plasma membrane"/>
    <property type="evidence" value="ECO:0007669"/>
    <property type="project" value="UniProtKB-SubCell"/>
</dbReference>
<name>A0A1T2XM03_9BACL</name>
<protein>
    <recommendedName>
        <fullName evidence="10">Phosphate-binding protein</fullName>
    </recommendedName>
</protein>
<dbReference type="GO" id="GO:0042301">
    <property type="term" value="F:phosphate ion binding"/>
    <property type="evidence" value="ECO:0007669"/>
    <property type="project" value="UniProtKB-UniRule"/>
</dbReference>
<evidence type="ECO:0000256" key="1">
    <source>
        <dbReference type="ARBA" id="ARBA00002841"/>
    </source>
</evidence>
<dbReference type="RefSeq" id="WP_078496628.1">
    <property type="nucleotide sequence ID" value="NZ_MSZX01000001.1"/>
</dbReference>
<dbReference type="EMBL" id="MSZX01000001">
    <property type="protein sequence ID" value="OPA80904.1"/>
    <property type="molecule type" value="Genomic_DNA"/>
</dbReference>
<comment type="subunit">
    <text evidence="4 10">The complex is composed of two ATP-binding proteins (PstB), two transmembrane proteins (PstC and PstA) and a solute-binding protein (PstS).</text>
</comment>
<keyword evidence="5 10" id="KW-0813">Transport</keyword>
<evidence type="ECO:0000259" key="11">
    <source>
        <dbReference type="Pfam" id="PF12849"/>
    </source>
</evidence>
<comment type="function">
    <text evidence="1">Part of the ABC transporter complex PstSACB involved in phosphate import.</text>
</comment>
<comment type="similarity">
    <text evidence="3 10">Belongs to the PstS family.</text>
</comment>
<keyword evidence="9 10" id="KW-0449">Lipoprotein</keyword>
<keyword evidence="7 10" id="KW-0732">Signal</keyword>
<organism evidence="12 13">
    <name type="scientific">Paenibacillus selenitireducens</name>
    <dbReference type="NCBI Taxonomy" id="1324314"/>
    <lineage>
        <taxon>Bacteria</taxon>
        <taxon>Bacillati</taxon>
        <taxon>Bacillota</taxon>
        <taxon>Bacilli</taxon>
        <taxon>Bacillales</taxon>
        <taxon>Paenibacillaceae</taxon>
        <taxon>Paenibacillus</taxon>
    </lineage>
</organism>
<dbReference type="STRING" id="1324314.BVG16_00715"/>
<sequence length="321" mass="34633">MLTNKKRNLMMMLVLILAVALTACGGKKDTSTGETSTGTGTELSGTIEIDGSSTVFPLTEAAAEEFGKENSKVRVSVGTAGTGGGFKRFVKGELAMANASREIKDSEAEAAKAAGIDYTVLEVAYDGLSVVVNKDNTWVDKLTLDELKKIYGPGSTAKTWADVRAGWPAEEIKIYSPGSEHGTFDYFTEAINGKAQESRNDKQITFAADTNSIVSGVEGDKNAIGYFGFSFYEENKDKMKIVPIDNGTSVVTPSAETIKDKSYAPLSRALYVYASNKDLARPEVKAFTEFYLKNVGSFASEVGFIALPQEMYDEQIAKLNK</sequence>
<evidence type="ECO:0000256" key="5">
    <source>
        <dbReference type="ARBA" id="ARBA00022448"/>
    </source>
</evidence>
<dbReference type="NCBIfam" id="TIGR02136">
    <property type="entry name" value="ptsS_2"/>
    <property type="match status" value="1"/>
</dbReference>
<evidence type="ECO:0000256" key="8">
    <source>
        <dbReference type="ARBA" id="ARBA00023139"/>
    </source>
</evidence>
<comment type="function">
    <text evidence="10">Involved in the system for phosphate transport across the cytoplasmic membrane.</text>
</comment>
<evidence type="ECO:0000256" key="4">
    <source>
        <dbReference type="ARBA" id="ARBA00011529"/>
    </source>
</evidence>
<evidence type="ECO:0000256" key="7">
    <source>
        <dbReference type="ARBA" id="ARBA00022729"/>
    </source>
</evidence>
<dbReference type="PROSITE" id="PS51257">
    <property type="entry name" value="PROKAR_LIPOPROTEIN"/>
    <property type="match status" value="1"/>
</dbReference>
<dbReference type="AlphaFoldDB" id="A0A1T2XM03"/>
<keyword evidence="10" id="KW-0472">Membrane</keyword>
<dbReference type="GO" id="GO:0006817">
    <property type="term" value="P:phosphate ion transport"/>
    <property type="evidence" value="ECO:0007669"/>
    <property type="project" value="UniProtKB-UniRule"/>
</dbReference>
<feature type="domain" description="PBP" evidence="11">
    <location>
        <begin position="40"/>
        <end position="293"/>
    </location>
</feature>
<dbReference type="PANTHER" id="PTHR30570">
    <property type="entry name" value="PERIPLASMIC PHOSPHATE BINDING COMPONENT OF PHOSPHATE ABC TRANSPORTER"/>
    <property type="match status" value="1"/>
</dbReference>
<comment type="subcellular location">
    <subcellularLocation>
        <location evidence="2 10">Cell membrane</location>
        <topology evidence="2 10">Lipid-anchor</topology>
    </subcellularLocation>
</comment>
<evidence type="ECO:0000256" key="9">
    <source>
        <dbReference type="ARBA" id="ARBA00023288"/>
    </source>
</evidence>
<accession>A0A1T2XM03</accession>
<evidence type="ECO:0000256" key="3">
    <source>
        <dbReference type="ARBA" id="ARBA00008725"/>
    </source>
</evidence>
<evidence type="ECO:0000256" key="6">
    <source>
        <dbReference type="ARBA" id="ARBA00022592"/>
    </source>
</evidence>
<feature type="chain" id="PRO_5039760102" description="Phosphate-binding protein" evidence="10">
    <location>
        <begin position="24"/>
        <end position="321"/>
    </location>
</feature>
<evidence type="ECO:0000256" key="2">
    <source>
        <dbReference type="ARBA" id="ARBA00004193"/>
    </source>
</evidence>
<dbReference type="PANTHER" id="PTHR30570:SF1">
    <property type="entry name" value="PHOSPHATE-BINDING PROTEIN PSTS"/>
    <property type="match status" value="1"/>
</dbReference>
<evidence type="ECO:0000313" key="13">
    <source>
        <dbReference type="Proteomes" id="UP000190188"/>
    </source>
</evidence>
<proteinExistence type="inferred from homology"/>
<dbReference type="InterPro" id="IPR050811">
    <property type="entry name" value="Phosphate_ABC_transporter"/>
</dbReference>
<evidence type="ECO:0000313" key="12">
    <source>
        <dbReference type="EMBL" id="OPA80904.1"/>
    </source>
</evidence>
<dbReference type="SUPFAM" id="SSF53850">
    <property type="entry name" value="Periplasmic binding protein-like II"/>
    <property type="match status" value="1"/>
</dbReference>
<keyword evidence="6 10" id="KW-0592">Phosphate transport</keyword>
<dbReference type="Gene3D" id="3.40.190.10">
    <property type="entry name" value="Periplasmic binding protein-like II"/>
    <property type="match status" value="2"/>
</dbReference>
<dbReference type="InterPro" id="IPR011862">
    <property type="entry name" value="Phos-bd"/>
</dbReference>
<comment type="caution">
    <text evidence="12">The sequence shown here is derived from an EMBL/GenBank/DDBJ whole genome shotgun (WGS) entry which is preliminary data.</text>
</comment>